<evidence type="ECO:0000256" key="1">
    <source>
        <dbReference type="ARBA" id="ARBA00023125"/>
    </source>
</evidence>
<accession>A0ABU7LJM7</accession>
<dbReference type="RefSeq" id="WP_330136904.1">
    <property type="nucleotide sequence ID" value="NZ_JAUTXY010000021.1"/>
</dbReference>
<dbReference type="InterPro" id="IPR010982">
    <property type="entry name" value="Lambda_DNA-bd_dom_sf"/>
</dbReference>
<protein>
    <submittedName>
        <fullName evidence="3">Helix-turn-helix transcriptional regulator</fullName>
    </submittedName>
</protein>
<dbReference type="PROSITE" id="PS50943">
    <property type="entry name" value="HTH_CROC1"/>
    <property type="match status" value="2"/>
</dbReference>
<evidence type="ECO:0000313" key="4">
    <source>
        <dbReference type="Proteomes" id="UP001336020"/>
    </source>
</evidence>
<dbReference type="EMBL" id="JAUTXY010000021">
    <property type="protein sequence ID" value="MEE2061763.1"/>
    <property type="molecule type" value="Genomic_DNA"/>
</dbReference>
<feature type="domain" description="HTH cro/C1-type" evidence="2">
    <location>
        <begin position="14"/>
        <end position="68"/>
    </location>
</feature>
<comment type="caution">
    <text evidence="3">The sequence shown here is derived from an EMBL/GenBank/DDBJ whole genome shotgun (WGS) entry which is preliminary data.</text>
</comment>
<organism evidence="3 4">
    <name type="scientific">Rhodococcus artemisiae</name>
    <dbReference type="NCBI Taxonomy" id="714159"/>
    <lineage>
        <taxon>Bacteria</taxon>
        <taxon>Bacillati</taxon>
        <taxon>Actinomycetota</taxon>
        <taxon>Actinomycetes</taxon>
        <taxon>Mycobacteriales</taxon>
        <taxon>Nocardiaceae</taxon>
        <taxon>Rhodococcus</taxon>
    </lineage>
</organism>
<feature type="domain" description="HTH cro/C1-type" evidence="2">
    <location>
        <begin position="78"/>
        <end position="132"/>
    </location>
</feature>
<evidence type="ECO:0000259" key="2">
    <source>
        <dbReference type="PROSITE" id="PS50943"/>
    </source>
</evidence>
<gene>
    <name evidence="3" type="ORF">Q7514_29990</name>
</gene>
<dbReference type="SUPFAM" id="SSF47413">
    <property type="entry name" value="lambda repressor-like DNA-binding domains"/>
    <property type="match status" value="2"/>
</dbReference>
<reference evidence="3 4" key="1">
    <citation type="submission" date="2023-07" db="EMBL/GenBank/DDBJ databases">
        <authorList>
            <person name="Girao M."/>
            <person name="Carvalho M.F."/>
        </authorList>
    </citation>
    <scope>NUCLEOTIDE SEQUENCE [LARGE SCALE GENOMIC DNA]</scope>
    <source>
        <strain evidence="3 4">YIM65754</strain>
    </source>
</reference>
<evidence type="ECO:0000313" key="3">
    <source>
        <dbReference type="EMBL" id="MEE2061763.1"/>
    </source>
</evidence>
<dbReference type="InterPro" id="IPR001387">
    <property type="entry name" value="Cro/C1-type_HTH"/>
</dbReference>
<name>A0ABU7LJM7_9NOCA</name>
<dbReference type="CDD" id="cd00093">
    <property type="entry name" value="HTH_XRE"/>
    <property type="match status" value="2"/>
</dbReference>
<dbReference type="Proteomes" id="UP001336020">
    <property type="component" value="Unassembled WGS sequence"/>
</dbReference>
<dbReference type="SMART" id="SM00530">
    <property type="entry name" value="HTH_XRE"/>
    <property type="match status" value="2"/>
</dbReference>
<keyword evidence="4" id="KW-1185">Reference proteome</keyword>
<dbReference type="Pfam" id="PF01381">
    <property type="entry name" value="HTH_3"/>
    <property type="match status" value="2"/>
</dbReference>
<dbReference type="Gene3D" id="1.10.260.40">
    <property type="entry name" value="lambda repressor-like DNA-binding domains"/>
    <property type="match status" value="2"/>
</dbReference>
<dbReference type="PANTHER" id="PTHR46558">
    <property type="entry name" value="TRACRIPTIONAL REGULATORY PROTEIN-RELATED-RELATED"/>
    <property type="match status" value="1"/>
</dbReference>
<sequence length="150" mass="16558">MSRSTVRGFSGARLRRLREARGLTGDDLADAAGISEATLRSWEIGRATPTPALLGAVAKKLRVTIGDMLVLRSDELTLADLRTLAGLNQADVAEKLGVGTTTLTRIEKGRRDYDPDVARELARIYKVKAGELRAVWERTRQIRLDMLDKI</sequence>
<dbReference type="PANTHER" id="PTHR46558:SF11">
    <property type="entry name" value="HTH-TYPE TRANSCRIPTIONAL REGULATOR XRE"/>
    <property type="match status" value="1"/>
</dbReference>
<proteinExistence type="predicted"/>
<keyword evidence="1" id="KW-0238">DNA-binding</keyword>